<evidence type="ECO:0000259" key="5">
    <source>
        <dbReference type="Pfam" id="PF03868"/>
    </source>
</evidence>
<dbReference type="PANTHER" id="PTHR10715:SF0">
    <property type="entry name" value="LARGE RIBOSOMAL SUBUNIT PROTEIN EL6"/>
    <property type="match status" value="1"/>
</dbReference>
<dbReference type="OrthoDB" id="2436667at2759"/>
<comment type="subunit">
    <text evidence="3">Component of the large ribosomal subunit. May bind IPO9 with low affinity.</text>
</comment>
<name>A0A6L2Q7A8_COPFO</name>
<evidence type="ECO:0000256" key="4">
    <source>
        <dbReference type="SAM" id="MobiDB-lite"/>
    </source>
</evidence>
<dbReference type="GO" id="GO:0000027">
    <property type="term" value="P:ribosomal large subunit assembly"/>
    <property type="evidence" value="ECO:0007669"/>
    <property type="project" value="TreeGrafter"/>
</dbReference>
<dbReference type="InterPro" id="IPR014722">
    <property type="entry name" value="Rib_uL2_dom2"/>
</dbReference>
<evidence type="ECO:0000256" key="2">
    <source>
        <dbReference type="ARBA" id="ARBA00034092"/>
    </source>
</evidence>
<feature type="non-terminal residue" evidence="6">
    <location>
        <position position="157"/>
    </location>
</feature>
<sequence>MADSTPKDAPVAAATKTASKGSGEEKKKRGCPRNYDLGNGVYRFSRTRMYHKKAQYKFIGKKTEKKVKPVKPLTVEKKIGGEKNGETRVVLLKKRRNYYPTADKIKPHHSRKFFSQHKRYTRKTLTPGTICIVLAGPHKGKRVVLLKVLESGLLLVT</sequence>
<comment type="caution">
    <text evidence="6">The sequence shown here is derived from an EMBL/GenBank/DDBJ whole genome shotgun (WGS) entry which is preliminary data.</text>
</comment>
<protein>
    <recommendedName>
        <fullName evidence="5">Large ribosomal subunit protein uL6 N-terminal domain-containing protein</fullName>
    </recommendedName>
</protein>
<dbReference type="PANTHER" id="PTHR10715">
    <property type="entry name" value="60S RIBOSOMAL PROTEIN L6"/>
    <property type="match status" value="1"/>
</dbReference>
<evidence type="ECO:0000256" key="1">
    <source>
        <dbReference type="ARBA" id="ARBA00010592"/>
    </source>
</evidence>
<dbReference type="InterPro" id="IPR005568">
    <property type="entry name" value="Ribosomal_uL6_N"/>
</dbReference>
<dbReference type="Gene3D" id="2.30.30.30">
    <property type="match status" value="1"/>
</dbReference>
<dbReference type="GO" id="GO:0003723">
    <property type="term" value="F:RNA binding"/>
    <property type="evidence" value="ECO:0007669"/>
    <property type="project" value="TreeGrafter"/>
</dbReference>
<dbReference type="Proteomes" id="UP000502823">
    <property type="component" value="Unassembled WGS sequence"/>
</dbReference>
<gene>
    <name evidence="6" type="ORF">Cfor_07549</name>
</gene>
<keyword evidence="7" id="KW-1185">Reference proteome</keyword>
<feature type="domain" description="Large ribosomal subunit protein uL6 N-terminal" evidence="5">
    <location>
        <begin position="25"/>
        <end position="78"/>
    </location>
</feature>
<dbReference type="AlphaFoldDB" id="A0A6L2Q7A8"/>
<dbReference type="GO" id="GO:0022625">
    <property type="term" value="C:cytosolic large ribosomal subunit"/>
    <property type="evidence" value="ECO:0007669"/>
    <property type="project" value="TreeGrafter"/>
</dbReference>
<dbReference type="GO" id="GO:0002181">
    <property type="term" value="P:cytoplasmic translation"/>
    <property type="evidence" value="ECO:0007669"/>
    <property type="project" value="TreeGrafter"/>
</dbReference>
<evidence type="ECO:0000313" key="7">
    <source>
        <dbReference type="Proteomes" id="UP000502823"/>
    </source>
</evidence>
<comment type="function">
    <text evidence="2">Component of the large ribosomal subunit. The ribosome is a large ribonucleoprotein complex responsible for the synthesis of proteins in the cell.</text>
</comment>
<dbReference type="InterPro" id="IPR008991">
    <property type="entry name" value="Translation_prot_SH3-like_sf"/>
</dbReference>
<accession>A0A6L2Q7A8</accession>
<dbReference type="GO" id="GO:0003735">
    <property type="term" value="F:structural constituent of ribosome"/>
    <property type="evidence" value="ECO:0007669"/>
    <property type="project" value="InterPro"/>
</dbReference>
<proteinExistence type="inferred from homology"/>
<dbReference type="Pfam" id="PF03868">
    <property type="entry name" value="Ribosomal_L6e_N"/>
    <property type="match status" value="1"/>
</dbReference>
<dbReference type="InParanoid" id="A0A6L2Q7A8"/>
<evidence type="ECO:0000313" key="6">
    <source>
        <dbReference type="EMBL" id="GFG40811.1"/>
    </source>
</evidence>
<dbReference type="EMBL" id="BLKM01002627">
    <property type="protein sequence ID" value="GFG40811.1"/>
    <property type="molecule type" value="Genomic_DNA"/>
</dbReference>
<comment type="similarity">
    <text evidence="1">Belongs to the eukaryotic ribosomal protein eL6 family.</text>
</comment>
<organism evidence="6 7">
    <name type="scientific">Coptotermes formosanus</name>
    <name type="common">Formosan subterranean termite</name>
    <dbReference type="NCBI Taxonomy" id="36987"/>
    <lineage>
        <taxon>Eukaryota</taxon>
        <taxon>Metazoa</taxon>
        <taxon>Ecdysozoa</taxon>
        <taxon>Arthropoda</taxon>
        <taxon>Hexapoda</taxon>
        <taxon>Insecta</taxon>
        <taxon>Pterygota</taxon>
        <taxon>Neoptera</taxon>
        <taxon>Polyneoptera</taxon>
        <taxon>Dictyoptera</taxon>
        <taxon>Blattodea</taxon>
        <taxon>Blattoidea</taxon>
        <taxon>Termitoidae</taxon>
        <taxon>Rhinotermitidae</taxon>
        <taxon>Coptotermes</taxon>
    </lineage>
</organism>
<dbReference type="InterPro" id="IPR000915">
    <property type="entry name" value="60S_ribosomal_eL6"/>
</dbReference>
<dbReference type="SUPFAM" id="SSF50104">
    <property type="entry name" value="Translation proteins SH3-like domain"/>
    <property type="match status" value="1"/>
</dbReference>
<feature type="region of interest" description="Disordered" evidence="4">
    <location>
        <begin position="1"/>
        <end position="33"/>
    </location>
</feature>
<reference evidence="7" key="1">
    <citation type="submission" date="2020-01" db="EMBL/GenBank/DDBJ databases">
        <title>Draft genome sequence of the Termite Coptotermes fromosanus.</title>
        <authorList>
            <person name="Itakura S."/>
            <person name="Yosikawa Y."/>
            <person name="Umezawa K."/>
        </authorList>
    </citation>
    <scope>NUCLEOTIDE SEQUENCE [LARGE SCALE GENOMIC DNA]</scope>
</reference>
<evidence type="ECO:0000256" key="3">
    <source>
        <dbReference type="ARBA" id="ARBA00046388"/>
    </source>
</evidence>